<evidence type="ECO:0000313" key="4">
    <source>
        <dbReference type="EMBL" id="GII55755.1"/>
    </source>
</evidence>
<dbReference type="EMBL" id="BOOR01000029">
    <property type="protein sequence ID" value="GII55755.1"/>
    <property type="molecule type" value="Genomic_DNA"/>
</dbReference>
<gene>
    <name evidence="4" type="ORF">Pth03_41440</name>
</gene>
<dbReference type="InterPro" id="IPR011041">
    <property type="entry name" value="Quinoprot_gluc/sorb_DH_b-prop"/>
</dbReference>
<proteinExistence type="predicted"/>
<feature type="signal peptide" evidence="2">
    <location>
        <begin position="1"/>
        <end position="26"/>
    </location>
</feature>
<evidence type="ECO:0000256" key="1">
    <source>
        <dbReference type="SAM" id="MobiDB-lite"/>
    </source>
</evidence>
<evidence type="ECO:0000313" key="5">
    <source>
        <dbReference type="Proteomes" id="UP000605992"/>
    </source>
</evidence>
<dbReference type="PROSITE" id="PS51257">
    <property type="entry name" value="PROKAR_LIPOPROTEIN"/>
    <property type="match status" value="1"/>
</dbReference>
<dbReference type="PANTHER" id="PTHR19328:SF13">
    <property type="entry name" value="HIPL1 PROTEIN"/>
    <property type="match status" value="1"/>
</dbReference>
<dbReference type="InterPro" id="IPR012938">
    <property type="entry name" value="Glc/Sorbosone_DH"/>
</dbReference>
<organism evidence="4 5">
    <name type="scientific">Planotetraspora thailandica</name>
    <dbReference type="NCBI Taxonomy" id="487172"/>
    <lineage>
        <taxon>Bacteria</taxon>
        <taxon>Bacillati</taxon>
        <taxon>Actinomycetota</taxon>
        <taxon>Actinomycetes</taxon>
        <taxon>Streptosporangiales</taxon>
        <taxon>Streptosporangiaceae</taxon>
        <taxon>Planotetraspora</taxon>
    </lineage>
</organism>
<feature type="chain" id="PRO_5035185698" evidence="2">
    <location>
        <begin position="27"/>
        <end position="377"/>
    </location>
</feature>
<dbReference type="Pfam" id="PF07995">
    <property type="entry name" value="GSDH"/>
    <property type="match status" value="1"/>
</dbReference>
<dbReference type="RefSeq" id="WP_239119208.1">
    <property type="nucleotide sequence ID" value="NZ_BOOR01000029.1"/>
</dbReference>
<keyword evidence="5" id="KW-1185">Reference proteome</keyword>
<evidence type="ECO:0000256" key="2">
    <source>
        <dbReference type="SAM" id="SignalP"/>
    </source>
</evidence>
<dbReference type="Proteomes" id="UP000605992">
    <property type="component" value="Unassembled WGS sequence"/>
</dbReference>
<accession>A0A8J3VDK1</accession>
<dbReference type="AlphaFoldDB" id="A0A8J3VDK1"/>
<dbReference type="SUPFAM" id="SSF50952">
    <property type="entry name" value="Soluble quinoprotein glucose dehydrogenase"/>
    <property type="match status" value="1"/>
</dbReference>
<evidence type="ECO:0000259" key="3">
    <source>
        <dbReference type="Pfam" id="PF07995"/>
    </source>
</evidence>
<comment type="caution">
    <text evidence="4">The sequence shown here is derived from an EMBL/GenBank/DDBJ whole genome shotgun (WGS) entry which is preliminary data.</text>
</comment>
<dbReference type="Gene3D" id="2.120.10.30">
    <property type="entry name" value="TolB, C-terminal domain"/>
    <property type="match status" value="1"/>
</dbReference>
<protein>
    <submittedName>
        <fullName evidence="4">Oxidoreductase</fullName>
    </submittedName>
</protein>
<name>A0A8J3VDK1_9ACTN</name>
<keyword evidence="2" id="KW-0732">Signal</keyword>
<dbReference type="InterPro" id="IPR011042">
    <property type="entry name" value="6-blade_b-propeller_TolB-like"/>
</dbReference>
<dbReference type="PANTHER" id="PTHR19328">
    <property type="entry name" value="HEDGEHOG-INTERACTING PROTEIN"/>
    <property type="match status" value="1"/>
</dbReference>
<feature type="region of interest" description="Disordered" evidence="1">
    <location>
        <begin position="28"/>
        <end position="64"/>
    </location>
</feature>
<feature type="domain" description="Glucose/Sorbosone dehydrogenase" evidence="3">
    <location>
        <begin position="70"/>
        <end position="362"/>
    </location>
</feature>
<reference evidence="4" key="1">
    <citation type="submission" date="2021-01" db="EMBL/GenBank/DDBJ databases">
        <title>Whole genome shotgun sequence of Planotetraspora thailandica NBRC 104271.</title>
        <authorList>
            <person name="Komaki H."/>
            <person name="Tamura T."/>
        </authorList>
    </citation>
    <scope>NUCLEOTIDE SEQUENCE</scope>
    <source>
        <strain evidence="4">NBRC 104271</strain>
    </source>
</reference>
<sequence length="377" mass="39818">MRTPRATTLTAAVSAALAAALVACSAAPENSGSTARPGGTTTGQGASTPAPLPGQTQAVPGTPRTLVSDLSVPWAIGFLPDGDALVTERDSARLLLVKPNGQARTIGTIEGVSPSGEGGLLGVAVSPKYTSDRYVFVYFSAEGDNRVVRYRYDGRLSDPVAIVTGIPRGSIHNGGRLAFGPDGYLYVATGETGERPLSQDTNSLAGKILRMTVDGKPAPGNPFGNLVWSYGHRNVQGLAWDSGGRMYATEFGQNTYDEINRIEKGHNYGWPEVEGMGRDRRYTNPLLTWTTDEASPSGLAYADGSLWAAALRGQRLWRIPLSAEGTVGRPVALYTGEFGRLRAVTTAPDGSLWIGTSNKDGRGSPRPGDDRILVLTP</sequence>